<keyword evidence="2" id="KW-0812">Transmembrane</keyword>
<reference evidence="3 4" key="1">
    <citation type="submission" date="2024-06" db="EMBL/GenBank/DDBJ databases">
        <title>The draft genome of Grus japonensis, version 3.</title>
        <authorList>
            <person name="Nabeshima K."/>
            <person name="Suzuki S."/>
            <person name="Onuma M."/>
        </authorList>
    </citation>
    <scope>NUCLEOTIDE SEQUENCE [LARGE SCALE GENOMIC DNA]</scope>
    <source>
        <strain evidence="3 4">451A</strain>
    </source>
</reference>
<feature type="transmembrane region" description="Helical" evidence="2">
    <location>
        <begin position="42"/>
        <end position="61"/>
    </location>
</feature>
<gene>
    <name evidence="3" type="ORF">GRJ2_001570300</name>
</gene>
<comment type="caution">
    <text evidence="3">The sequence shown here is derived from an EMBL/GenBank/DDBJ whole genome shotgun (WGS) entry which is preliminary data.</text>
</comment>
<accession>A0ABC9X023</accession>
<dbReference type="PANTHER" id="PTHR10656:SF40">
    <property type="entry name" value="INOSITOL 1,4,5-TRISPHOSPHATE RECEPTOR-INTERACTING PROTEIN-LIKE 1"/>
    <property type="match status" value="1"/>
</dbReference>
<feature type="transmembrane region" description="Helical" evidence="2">
    <location>
        <begin position="111"/>
        <end position="131"/>
    </location>
</feature>
<evidence type="ECO:0000256" key="1">
    <source>
        <dbReference type="SAM" id="MobiDB-lite"/>
    </source>
</evidence>
<feature type="region of interest" description="Disordered" evidence="1">
    <location>
        <begin position="1"/>
        <end position="34"/>
    </location>
</feature>
<keyword evidence="4" id="KW-1185">Reference proteome</keyword>
<dbReference type="PANTHER" id="PTHR10656">
    <property type="entry name" value="CELL FATE DETERMINING PROTEIN MAB21-RELATED"/>
    <property type="match status" value="1"/>
</dbReference>
<proteinExistence type="predicted"/>
<feature type="region of interest" description="Disordered" evidence="1">
    <location>
        <begin position="135"/>
        <end position="165"/>
    </location>
</feature>
<evidence type="ECO:0000313" key="4">
    <source>
        <dbReference type="Proteomes" id="UP001623348"/>
    </source>
</evidence>
<evidence type="ECO:0000313" key="3">
    <source>
        <dbReference type="EMBL" id="GAB0191050.1"/>
    </source>
</evidence>
<feature type="compositionally biased region" description="Basic and acidic residues" evidence="1">
    <location>
        <begin position="135"/>
        <end position="149"/>
    </location>
</feature>
<dbReference type="Proteomes" id="UP001623348">
    <property type="component" value="Unassembled WGS sequence"/>
</dbReference>
<keyword evidence="2" id="KW-1133">Transmembrane helix</keyword>
<sequence>MSHSSCRDPGLCGLSTAEDKERKKKRRGWGTLEKRKGSKAKATGLAILFVWSALSIIRMTLEVRDEPDTTMCRMRHPLAQLLEEVEQSPQEPSGAAKAARGEPLFAVLHQWQFWAFAGGLVLLFWLCWWLWKKSHEPGSSSKHDSSRSLEEEEEEEEEEEGEDPLHMDRFLDEHTLWPLPNRQRICTVVEELVNDLLSVCRTFSGNDFMPRLQPAVGVGGFLEGWNVSEDFFYRLLVPLKPPPGHSFHLDLGNEQEMLVRNSCLRVELECTCTRQRRLGDMLCFLHHPEDKLMSCQEASLLQTLCTGSYLDVQKTALWLQELMTAAAVAVPWSATRKLTVLPSTRFCKLKLTNAFKRSLCIELILAVQQGNSNTFITME</sequence>
<organism evidence="3 4">
    <name type="scientific">Grus japonensis</name>
    <name type="common">Japanese crane</name>
    <name type="synonym">Red-crowned crane</name>
    <dbReference type="NCBI Taxonomy" id="30415"/>
    <lineage>
        <taxon>Eukaryota</taxon>
        <taxon>Metazoa</taxon>
        <taxon>Chordata</taxon>
        <taxon>Craniata</taxon>
        <taxon>Vertebrata</taxon>
        <taxon>Euteleostomi</taxon>
        <taxon>Archelosauria</taxon>
        <taxon>Archosauria</taxon>
        <taxon>Dinosauria</taxon>
        <taxon>Saurischia</taxon>
        <taxon>Theropoda</taxon>
        <taxon>Coelurosauria</taxon>
        <taxon>Aves</taxon>
        <taxon>Neognathae</taxon>
        <taxon>Neoaves</taxon>
        <taxon>Gruiformes</taxon>
        <taxon>Gruidae</taxon>
        <taxon>Grus</taxon>
    </lineage>
</organism>
<evidence type="ECO:0000256" key="2">
    <source>
        <dbReference type="SAM" id="Phobius"/>
    </source>
</evidence>
<protein>
    <submittedName>
        <fullName evidence="3">Inositol 1,4,5-trisphosphate receptor-interacting protein-like 1</fullName>
    </submittedName>
</protein>
<feature type="compositionally biased region" description="Acidic residues" evidence="1">
    <location>
        <begin position="150"/>
        <end position="162"/>
    </location>
</feature>
<name>A0ABC9X023_GRUJA</name>
<keyword evidence="2" id="KW-0472">Membrane</keyword>
<dbReference type="EMBL" id="BAAFJT010000005">
    <property type="protein sequence ID" value="GAB0191050.1"/>
    <property type="molecule type" value="Genomic_DNA"/>
</dbReference>
<dbReference type="AlphaFoldDB" id="A0ABC9X023"/>